<dbReference type="EMBL" id="AUZZ01005992">
    <property type="protein sequence ID" value="EQD47726.1"/>
    <property type="molecule type" value="Genomic_DNA"/>
</dbReference>
<dbReference type="InterPro" id="IPR004046">
    <property type="entry name" value="GST_C"/>
</dbReference>
<keyword evidence="2" id="KW-0808">Transferase</keyword>
<dbReference type="AlphaFoldDB" id="T0ZHD7"/>
<evidence type="ECO:0000259" key="1">
    <source>
        <dbReference type="Pfam" id="PF14497"/>
    </source>
</evidence>
<name>T0ZHD7_9ZZZZ</name>
<evidence type="ECO:0000313" key="2">
    <source>
        <dbReference type="EMBL" id="EQD47726.1"/>
    </source>
</evidence>
<comment type="caution">
    <text evidence="2">The sequence shown here is derived from an EMBL/GenBank/DDBJ whole genome shotgun (WGS) entry which is preliminary data.</text>
</comment>
<protein>
    <submittedName>
        <fullName evidence="2">Glutathione S-transferase domain-containing protein</fullName>
    </submittedName>
</protein>
<gene>
    <name evidence="2" type="ORF">B2A_08326</name>
</gene>
<feature type="domain" description="Glutathione S-transferase C-terminal" evidence="1">
    <location>
        <begin position="3"/>
        <end position="40"/>
    </location>
</feature>
<reference evidence="2" key="2">
    <citation type="journal article" date="2014" name="ISME J.">
        <title>Microbial stratification in low pH oxic and suboxic macroscopic growths along an acid mine drainage.</title>
        <authorList>
            <person name="Mendez-Garcia C."/>
            <person name="Mesa V."/>
            <person name="Sprenger R.R."/>
            <person name="Richter M."/>
            <person name="Diez M.S."/>
            <person name="Solano J."/>
            <person name="Bargiela R."/>
            <person name="Golyshina O.V."/>
            <person name="Manteca A."/>
            <person name="Ramos J.L."/>
            <person name="Gallego J.R."/>
            <person name="Llorente I."/>
            <person name="Martins Dos Santos V.A."/>
            <person name="Jensen O.N."/>
            <person name="Pelaez A.I."/>
            <person name="Sanchez J."/>
            <person name="Ferrer M."/>
        </authorList>
    </citation>
    <scope>NUCLEOTIDE SEQUENCE</scope>
</reference>
<organism evidence="2">
    <name type="scientific">mine drainage metagenome</name>
    <dbReference type="NCBI Taxonomy" id="410659"/>
    <lineage>
        <taxon>unclassified sequences</taxon>
        <taxon>metagenomes</taxon>
        <taxon>ecological metagenomes</taxon>
    </lineage>
</organism>
<feature type="non-terminal residue" evidence="2">
    <location>
        <position position="1"/>
    </location>
</feature>
<dbReference type="Gene3D" id="1.20.1050.10">
    <property type="match status" value="1"/>
</dbReference>
<accession>T0ZHD7</accession>
<dbReference type="Pfam" id="PF14497">
    <property type="entry name" value="GST_C_3"/>
    <property type="match status" value="1"/>
</dbReference>
<sequence length="49" mass="5771">SGLFYEEQKREARRRARDFLDNRLPKYLDYFERVLARNPGAGAGSRVPE</sequence>
<proteinExistence type="predicted"/>
<reference evidence="2" key="1">
    <citation type="submission" date="2013-08" db="EMBL/GenBank/DDBJ databases">
        <authorList>
            <person name="Mendez C."/>
            <person name="Richter M."/>
            <person name="Ferrer M."/>
            <person name="Sanchez J."/>
        </authorList>
    </citation>
    <scope>NUCLEOTIDE SEQUENCE</scope>
</reference>
<dbReference type="GO" id="GO:0016740">
    <property type="term" value="F:transferase activity"/>
    <property type="evidence" value="ECO:0007669"/>
    <property type="project" value="UniProtKB-KW"/>
</dbReference>